<reference evidence="2 3" key="1">
    <citation type="journal article" date="2020" name="ISME J.">
        <title>Comparative genomics reveals insights into cyanobacterial evolution and habitat adaptation.</title>
        <authorList>
            <person name="Chen M.Y."/>
            <person name="Teng W.K."/>
            <person name="Zhao L."/>
            <person name="Hu C.X."/>
            <person name="Zhou Y.K."/>
            <person name="Han B.P."/>
            <person name="Song L.R."/>
            <person name="Shu W.S."/>
        </authorList>
    </citation>
    <scope>NUCLEOTIDE SEQUENCE [LARGE SCALE GENOMIC DNA]</scope>
    <source>
        <strain evidence="2 3">FACHB-288</strain>
    </source>
</reference>
<keyword evidence="1" id="KW-0472">Membrane</keyword>
<keyword evidence="1" id="KW-1133">Transmembrane helix</keyword>
<organism evidence="2 3">
    <name type="scientific">Calothrix parietina FACHB-288</name>
    <dbReference type="NCBI Taxonomy" id="2692896"/>
    <lineage>
        <taxon>Bacteria</taxon>
        <taxon>Bacillati</taxon>
        <taxon>Cyanobacteriota</taxon>
        <taxon>Cyanophyceae</taxon>
        <taxon>Nostocales</taxon>
        <taxon>Calotrichaceae</taxon>
        <taxon>Calothrix</taxon>
    </lineage>
</organism>
<dbReference type="EMBL" id="JACJQH010000010">
    <property type="protein sequence ID" value="MBD2195478.1"/>
    <property type="molecule type" value="Genomic_DNA"/>
</dbReference>
<gene>
    <name evidence="2" type="ORF">H6G24_08250</name>
</gene>
<feature type="transmembrane region" description="Helical" evidence="1">
    <location>
        <begin position="20"/>
        <end position="45"/>
    </location>
</feature>
<dbReference type="RefSeq" id="WP_190538499.1">
    <property type="nucleotide sequence ID" value="NZ_CAWPNO010000002.1"/>
</dbReference>
<evidence type="ECO:0000256" key="1">
    <source>
        <dbReference type="SAM" id="Phobius"/>
    </source>
</evidence>
<comment type="caution">
    <text evidence="2">The sequence shown here is derived from an EMBL/GenBank/DDBJ whole genome shotgun (WGS) entry which is preliminary data.</text>
</comment>
<sequence>MISKHWQRVKCDRIFTKERFALLIIVEISIYSVTNSADITFCLAVERGLRRIFGMFEIMGWCVVLRDNTPYVRNAIMLDSRTLR</sequence>
<dbReference type="Proteomes" id="UP000658514">
    <property type="component" value="Unassembled WGS sequence"/>
</dbReference>
<evidence type="ECO:0000313" key="3">
    <source>
        <dbReference type="Proteomes" id="UP000658514"/>
    </source>
</evidence>
<protein>
    <recommendedName>
        <fullName evidence="4">Transposase</fullName>
    </recommendedName>
</protein>
<keyword evidence="3" id="KW-1185">Reference proteome</keyword>
<proteinExistence type="predicted"/>
<evidence type="ECO:0008006" key="4">
    <source>
        <dbReference type="Google" id="ProtNLM"/>
    </source>
</evidence>
<name>A0ABR8A6M2_9CYAN</name>
<evidence type="ECO:0000313" key="2">
    <source>
        <dbReference type="EMBL" id="MBD2195478.1"/>
    </source>
</evidence>
<accession>A0ABR8A6M2</accession>
<keyword evidence="1" id="KW-0812">Transmembrane</keyword>